<dbReference type="EMBL" id="VDEQ01000210">
    <property type="protein sequence ID" value="MQS37702.1"/>
    <property type="molecule type" value="Genomic_DNA"/>
</dbReference>
<sequence length="70" mass="7670">MNSDEQLMRGRVYGRDHEDLDPGWLPHRTYAELVGGPLDVHGGVVPARAGVVRVEVRPSIFATGDTRSAE</sequence>
<dbReference type="Proteomes" id="UP000460558">
    <property type="component" value="Unassembled WGS sequence"/>
</dbReference>
<name>A0ABW9NWM4_9ACTN</name>
<protein>
    <submittedName>
        <fullName evidence="1">Uncharacterized protein</fullName>
    </submittedName>
</protein>
<proteinExistence type="predicted"/>
<comment type="caution">
    <text evidence="1">The sequence shown here is derived from an EMBL/GenBank/DDBJ whole genome shotgun (WGS) entry which is preliminary data.</text>
</comment>
<dbReference type="RefSeq" id="WP_153484750.1">
    <property type="nucleotide sequence ID" value="NZ_VDEQ01000210.1"/>
</dbReference>
<evidence type="ECO:0000313" key="2">
    <source>
        <dbReference type="Proteomes" id="UP000460558"/>
    </source>
</evidence>
<keyword evidence="2" id="KW-1185">Reference proteome</keyword>
<gene>
    <name evidence="1" type="ORF">FFZ77_19315</name>
</gene>
<reference evidence="1 2" key="1">
    <citation type="submission" date="2019-06" db="EMBL/GenBank/DDBJ databases">
        <title>Comparative genomics and metabolomics analyses of clavulanic acid producing Streptomyces species provides insight into specialized metabolism and evolution of beta-lactam biosynthetic gene clusters.</title>
        <authorList>
            <person name="Moore M.A."/>
            <person name="Cruz-Morales P."/>
            <person name="Barona Gomez F."/>
            <person name="Kapil T."/>
        </authorList>
    </citation>
    <scope>NUCLEOTIDE SEQUENCE [LARGE SCALE GENOMIC DNA]</scope>
    <source>
        <strain evidence="1 2">T-272</strain>
    </source>
</reference>
<accession>A0ABW9NWM4</accession>
<organism evidence="1 2">
    <name type="scientific">Streptomyces katsurahamanus</name>
    <dbReference type="NCBI Taxonomy" id="2577098"/>
    <lineage>
        <taxon>Bacteria</taxon>
        <taxon>Bacillati</taxon>
        <taxon>Actinomycetota</taxon>
        <taxon>Actinomycetes</taxon>
        <taxon>Kitasatosporales</taxon>
        <taxon>Streptomycetaceae</taxon>
        <taxon>Streptomyces</taxon>
    </lineage>
</organism>
<evidence type="ECO:0000313" key="1">
    <source>
        <dbReference type="EMBL" id="MQS37702.1"/>
    </source>
</evidence>